<keyword evidence="3" id="KW-1133">Transmembrane helix</keyword>
<dbReference type="GO" id="GO:0016787">
    <property type="term" value="F:hydrolase activity"/>
    <property type="evidence" value="ECO:0007669"/>
    <property type="project" value="UniProtKB-KW"/>
</dbReference>
<dbReference type="KEGG" id="hsd:SD1D_1085"/>
<accession>A0A0K8J4P0</accession>
<dbReference type="Proteomes" id="UP000196053">
    <property type="component" value="Chromosome I"/>
</dbReference>
<sequence length="359" mass="42080">MSEESISKKKKRRKIIIRSLRILFTIGFIVFSVLFINEVLIQPYKLKKAIDKARDLYHTPLPQVNVRSGPNIEVDNRINTPDDSKISVAITPTPDPNRDEKGRLIKFKKLLEVNEEVKGWIKIDNINGENDTKIDYVVVQSDPKDPEFYLTRDWTTKEYLKAGSIFLDSSSSVERNTKNLVIHGHNMTSSDDMFHYLLEYKKLDFMKEHPIISFDTIYEEALWKVFSVFITPGNDDKGDFFRYNRSTFKNHKDFLEFIYQLRVRSFYNIDDIDINEDDQILTLSTCSYELANYRIVVVARKIREGEEARVDIDSIKKNKKILYPESFYKHYGGKAPDIPSSFEEALQEGLISWYQPINR</sequence>
<gene>
    <name evidence="4" type="ORF">SD1D_1085</name>
</gene>
<evidence type="ECO:0008006" key="6">
    <source>
        <dbReference type="Google" id="ProtNLM"/>
    </source>
</evidence>
<evidence type="ECO:0000313" key="4">
    <source>
        <dbReference type="EMBL" id="CUH92631.1"/>
    </source>
</evidence>
<evidence type="ECO:0000256" key="3">
    <source>
        <dbReference type="SAM" id="Phobius"/>
    </source>
</evidence>
<dbReference type="Pfam" id="PF04203">
    <property type="entry name" value="Sortase"/>
    <property type="match status" value="1"/>
</dbReference>
<dbReference type="CDD" id="cd05826">
    <property type="entry name" value="Sortase_B"/>
    <property type="match status" value="1"/>
</dbReference>
<feature type="active site" description="Proton donor/acceptor" evidence="2">
    <location>
        <position position="185"/>
    </location>
</feature>
<dbReference type="Gene3D" id="2.40.260.10">
    <property type="entry name" value="Sortase"/>
    <property type="match status" value="1"/>
</dbReference>
<keyword evidence="3" id="KW-0472">Membrane</keyword>
<feature type="transmembrane region" description="Helical" evidence="3">
    <location>
        <begin position="20"/>
        <end position="41"/>
    </location>
</feature>
<organism evidence="4 5">
    <name type="scientific">Herbinix luporum</name>
    <dbReference type="NCBI Taxonomy" id="1679721"/>
    <lineage>
        <taxon>Bacteria</taxon>
        <taxon>Bacillati</taxon>
        <taxon>Bacillota</taxon>
        <taxon>Clostridia</taxon>
        <taxon>Lachnospirales</taxon>
        <taxon>Lachnospiraceae</taxon>
        <taxon>Herbinix</taxon>
    </lineage>
</organism>
<dbReference type="AlphaFoldDB" id="A0A0K8J4P0"/>
<keyword evidence="5" id="KW-1185">Reference proteome</keyword>
<feature type="active site" description="Acyl-thioester intermediate" evidence="2">
    <location>
        <position position="286"/>
    </location>
</feature>
<evidence type="ECO:0000256" key="1">
    <source>
        <dbReference type="ARBA" id="ARBA00022801"/>
    </source>
</evidence>
<keyword evidence="3" id="KW-0812">Transmembrane</keyword>
<reference evidence="5" key="1">
    <citation type="submission" date="2015-09" db="EMBL/GenBank/DDBJ databases">
        <authorList>
            <person name="Wibberg D."/>
        </authorList>
    </citation>
    <scope>NUCLEOTIDE SEQUENCE [LARGE SCALE GENOMIC DNA]</scope>
    <source>
        <strain evidence="5">SD1D</strain>
    </source>
</reference>
<dbReference type="InterPro" id="IPR005754">
    <property type="entry name" value="Sortase"/>
</dbReference>
<dbReference type="RefSeq" id="WP_058257983.1">
    <property type="nucleotide sequence ID" value="NZ_DUPS01000029.1"/>
</dbReference>
<keyword evidence="1" id="KW-0378">Hydrolase</keyword>
<protein>
    <recommendedName>
        <fullName evidence="6">Class B sortase</fullName>
    </recommendedName>
</protein>
<name>A0A0K8J4P0_9FIRM</name>
<evidence type="ECO:0000256" key="2">
    <source>
        <dbReference type="PIRSR" id="PIRSR605754-1"/>
    </source>
</evidence>
<dbReference type="InterPro" id="IPR009835">
    <property type="entry name" value="SrtB"/>
</dbReference>
<dbReference type="SUPFAM" id="SSF63817">
    <property type="entry name" value="Sortase"/>
    <property type="match status" value="1"/>
</dbReference>
<dbReference type="EMBL" id="LN879430">
    <property type="protein sequence ID" value="CUH92631.1"/>
    <property type="molecule type" value="Genomic_DNA"/>
</dbReference>
<evidence type="ECO:0000313" key="5">
    <source>
        <dbReference type="Proteomes" id="UP000196053"/>
    </source>
</evidence>
<dbReference type="InterPro" id="IPR023365">
    <property type="entry name" value="Sortase_dom-sf"/>
</dbReference>
<dbReference type="OrthoDB" id="9806013at2"/>
<proteinExistence type="predicted"/>